<dbReference type="GO" id="GO:0003735">
    <property type="term" value="F:structural constituent of ribosome"/>
    <property type="evidence" value="ECO:0007669"/>
    <property type="project" value="InterPro"/>
</dbReference>
<keyword evidence="2 7" id="KW-0699">rRNA-binding</keyword>
<dbReference type="NCBIfam" id="TIGR01017">
    <property type="entry name" value="rpsD_bact"/>
    <property type="match status" value="1"/>
</dbReference>
<dbReference type="NCBIfam" id="NF003717">
    <property type="entry name" value="PRK05327.1"/>
    <property type="match status" value="1"/>
</dbReference>
<evidence type="ECO:0000259" key="9">
    <source>
        <dbReference type="SMART" id="SM00363"/>
    </source>
</evidence>
<dbReference type="SMART" id="SM01390">
    <property type="entry name" value="Ribosomal_S4"/>
    <property type="match status" value="1"/>
</dbReference>
<evidence type="ECO:0000313" key="12">
    <source>
        <dbReference type="Proteomes" id="UP001178148"/>
    </source>
</evidence>
<dbReference type="HAMAP" id="MF_01306_B">
    <property type="entry name" value="Ribosomal_uS4_B"/>
    <property type="match status" value="1"/>
</dbReference>
<dbReference type="Gene3D" id="3.10.290.10">
    <property type="entry name" value="RNA-binding S4 domain"/>
    <property type="match status" value="1"/>
</dbReference>
<dbReference type="CDD" id="cd00165">
    <property type="entry name" value="S4"/>
    <property type="match status" value="1"/>
</dbReference>
<keyword evidence="5 7" id="KW-0687">Ribonucleoprotein</keyword>
<dbReference type="SMART" id="SM00363">
    <property type="entry name" value="S4"/>
    <property type="match status" value="1"/>
</dbReference>
<dbReference type="PROSITE" id="PS50889">
    <property type="entry name" value="S4"/>
    <property type="match status" value="1"/>
</dbReference>
<dbReference type="InterPro" id="IPR005709">
    <property type="entry name" value="Ribosomal_uS4_bac-type"/>
</dbReference>
<sequence>MARYTGPKCKLSRREGTDLFLKSGVRPLESKCKADTPPGQHGQRRSRLSDYGIQLREKQKLRRIYGVLEKQFRDYYKEADRRQGATGSHLLQLLECRLDNVVYRMGLGSTRAEARQLVSHKAVLVNGKTVNIPSYQILAGDVVAIREKAKNQLRISAALEIAAQRGFSSWIEVDSAKKEGVFKMLPERSDLAADINENLIVELYSK</sequence>
<comment type="caution">
    <text evidence="11">The sequence shown here is derived from an EMBL/GenBank/DDBJ whole genome shotgun (WGS) entry which is preliminary data.</text>
</comment>
<keyword evidence="4 7" id="KW-0689">Ribosomal protein</keyword>
<dbReference type="GO" id="GO:0015935">
    <property type="term" value="C:small ribosomal subunit"/>
    <property type="evidence" value="ECO:0007669"/>
    <property type="project" value="InterPro"/>
</dbReference>
<dbReference type="EMBL" id="JASXSV010000003">
    <property type="protein sequence ID" value="MDP0588243.1"/>
    <property type="molecule type" value="Genomic_DNA"/>
</dbReference>
<dbReference type="InterPro" id="IPR018079">
    <property type="entry name" value="Ribosomal_uS4_CS"/>
</dbReference>
<dbReference type="PANTHER" id="PTHR11831">
    <property type="entry name" value="30S 40S RIBOSOMAL PROTEIN"/>
    <property type="match status" value="1"/>
</dbReference>
<dbReference type="InterPro" id="IPR022801">
    <property type="entry name" value="Ribosomal_uS4"/>
</dbReference>
<dbReference type="Proteomes" id="UP001178148">
    <property type="component" value="Unassembled WGS sequence"/>
</dbReference>
<evidence type="ECO:0000259" key="10">
    <source>
        <dbReference type="SMART" id="SM01390"/>
    </source>
</evidence>
<evidence type="ECO:0000256" key="1">
    <source>
        <dbReference type="ARBA" id="ARBA00007465"/>
    </source>
</evidence>
<dbReference type="InterPro" id="IPR001912">
    <property type="entry name" value="Ribosomal_uS4_N"/>
</dbReference>
<dbReference type="GO" id="GO:0006412">
    <property type="term" value="P:translation"/>
    <property type="evidence" value="ECO:0007669"/>
    <property type="project" value="UniProtKB-UniRule"/>
</dbReference>
<comment type="function">
    <text evidence="7">One of the primary rRNA binding proteins, it binds directly to 16S rRNA where it nucleates assembly of the body of the 30S subunit.</text>
</comment>
<protein>
    <recommendedName>
        <fullName evidence="6 7">Small ribosomal subunit protein uS4</fullName>
    </recommendedName>
</protein>
<dbReference type="InterPro" id="IPR002942">
    <property type="entry name" value="S4_RNA-bd"/>
</dbReference>
<dbReference type="FunFam" id="3.10.290.10:FF:000001">
    <property type="entry name" value="30S ribosomal protein S4"/>
    <property type="match status" value="1"/>
</dbReference>
<dbReference type="SUPFAM" id="SSF55174">
    <property type="entry name" value="Alpha-L RNA-binding motif"/>
    <property type="match status" value="1"/>
</dbReference>
<dbReference type="PANTHER" id="PTHR11831:SF4">
    <property type="entry name" value="SMALL RIBOSOMAL SUBUNIT PROTEIN US4M"/>
    <property type="match status" value="1"/>
</dbReference>
<evidence type="ECO:0000256" key="8">
    <source>
        <dbReference type="RuleBase" id="RU003699"/>
    </source>
</evidence>
<dbReference type="AlphaFoldDB" id="A0AA90NU14"/>
<feature type="domain" description="RNA-binding S4" evidence="9">
    <location>
        <begin position="96"/>
        <end position="160"/>
    </location>
</feature>
<comment type="function">
    <text evidence="7">With S5 and S12 plays an important role in translational accuracy.</text>
</comment>
<proteinExistence type="inferred from homology"/>
<comment type="subunit">
    <text evidence="7">Part of the 30S ribosomal subunit. Contacts protein S5. The interaction surface between S4 and S5 is involved in control of translational fidelity.</text>
</comment>
<dbReference type="Gene3D" id="1.10.1050.10">
    <property type="entry name" value="Ribosomal Protein S4 Delta 41, Chain A, domain 1"/>
    <property type="match status" value="1"/>
</dbReference>
<evidence type="ECO:0000256" key="7">
    <source>
        <dbReference type="HAMAP-Rule" id="MF_01306"/>
    </source>
</evidence>
<dbReference type="GO" id="GO:0042274">
    <property type="term" value="P:ribosomal small subunit biogenesis"/>
    <property type="evidence" value="ECO:0007669"/>
    <property type="project" value="TreeGrafter"/>
</dbReference>
<keyword evidence="3 7" id="KW-0694">RNA-binding</keyword>
<dbReference type="InterPro" id="IPR036986">
    <property type="entry name" value="S4_RNA-bd_sf"/>
</dbReference>
<reference evidence="11 12" key="1">
    <citation type="journal article" date="2023" name="bioRxiv">
        <title>An intranuclear bacterial parasite of deep-sea mussels expresses apoptosis inhibitors acquired from its host.</title>
        <authorList>
            <person name="Gonzalez Porras M.A."/>
            <person name="Assie A."/>
            <person name="Tietjen M."/>
            <person name="Violette M."/>
            <person name="Kleiner M."/>
            <person name="Gruber-Vodicka H."/>
            <person name="Dubilier N."/>
            <person name="Leisch N."/>
        </authorList>
    </citation>
    <scope>NUCLEOTIDE SEQUENCE [LARGE SCALE GENOMIC DNA]</scope>
    <source>
        <strain evidence="11">IAP13</strain>
    </source>
</reference>
<evidence type="ECO:0000313" key="11">
    <source>
        <dbReference type="EMBL" id="MDP0588243.1"/>
    </source>
</evidence>
<evidence type="ECO:0000256" key="6">
    <source>
        <dbReference type="ARBA" id="ARBA00035254"/>
    </source>
</evidence>
<comment type="similarity">
    <text evidence="1 7 8">Belongs to the universal ribosomal protein uS4 family.</text>
</comment>
<dbReference type="Pfam" id="PF01479">
    <property type="entry name" value="S4"/>
    <property type="match status" value="1"/>
</dbReference>
<accession>A0AA90NU14</accession>
<dbReference type="Pfam" id="PF00163">
    <property type="entry name" value="Ribosomal_S4"/>
    <property type="match status" value="1"/>
</dbReference>
<keyword evidence="12" id="KW-1185">Reference proteome</keyword>
<evidence type="ECO:0000256" key="5">
    <source>
        <dbReference type="ARBA" id="ARBA00023274"/>
    </source>
</evidence>
<dbReference type="FunFam" id="1.10.1050.10:FF:000001">
    <property type="entry name" value="30S ribosomal protein S4"/>
    <property type="match status" value="1"/>
</dbReference>
<organism evidence="11 12">
    <name type="scientific">Candidatus Endonucleibacter bathymodioli</name>
    <dbReference type="NCBI Taxonomy" id="539814"/>
    <lineage>
        <taxon>Bacteria</taxon>
        <taxon>Pseudomonadati</taxon>
        <taxon>Pseudomonadota</taxon>
        <taxon>Gammaproteobacteria</taxon>
        <taxon>Oceanospirillales</taxon>
        <taxon>Endozoicomonadaceae</taxon>
        <taxon>Candidatus Endonucleibacter</taxon>
    </lineage>
</organism>
<evidence type="ECO:0000256" key="2">
    <source>
        <dbReference type="ARBA" id="ARBA00022730"/>
    </source>
</evidence>
<dbReference type="GO" id="GO:0019843">
    <property type="term" value="F:rRNA binding"/>
    <property type="evidence" value="ECO:0007669"/>
    <property type="project" value="UniProtKB-UniRule"/>
</dbReference>
<evidence type="ECO:0000256" key="4">
    <source>
        <dbReference type="ARBA" id="ARBA00022980"/>
    </source>
</evidence>
<dbReference type="PROSITE" id="PS00632">
    <property type="entry name" value="RIBOSOMAL_S4"/>
    <property type="match status" value="1"/>
</dbReference>
<gene>
    <name evidence="7 11" type="primary">rpsD</name>
    <name evidence="11" type="ORF">QS748_03170</name>
</gene>
<name>A0AA90NU14_9GAMM</name>
<feature type="domain" description="Small ribosomal subunit protein uS4 N-terminal" evidence="10">
    <location>
        <begin position="3"/>
        <end position="95"/>
    </location>
</feature>
<evidence type="ECO:0000256" key="3">
    <source>
        <dbReference type="ARBA" id="ARBA00022884"/>
    </source>
</evidence>